<dbReference type="InterPro" id="IPR050579">
    <property type="entry name" value="PMP-22/EMP/MP20-like"/>
</dbReference>
<name>A0AAN8JGB7_PATCE</name>
<accession>A0AAN8JGB7</accession>
<keyword evidence="2 5" id="KW-0812">Transmembrane</keyword>
<reference evidence="6 7" key="1">
    <citation type="submission" date="2024-01" db="EMBL/GenBank/DDBJ databases">
        <title>The genome of the rayed Mediterranean limpet Patella caerulea (Linnaeus, 1758).</title>
        <authorList>
            <person name="Anh-Thu Weber A."/>
            <person name="Halstead-Nussloch G."/>
        </authorList>
    </citation>
    <scope>NUCLEOTIDE SEQUENCE [LARGE SCALE GENOMIC DNA]</scope>
    <source>
        <strain evidence="6">AATW-2023a</strain>
        <tissue evidence="6">Whole specimen</tissue>
    </source>
</reference>
<evidence type="ECO:0000256" key="5">
    <source>
        <dbReference type="SAM" id="Phobius"/>
    </source>
</evidence>
<feature type="transmembrane region" description="Helical" evidence="5">
    <location>
        <begin position="83"/>
        <end position="106"/>
    </location>
</feature>
<dbReference type="Pfam" id="PF00822">
    <property type="entry name" value="PMP22_Claudin"/>
    <property type="match status" value="1"/>
</dbReference>
<evidence type="ECO:0000256" key="2">
    <source>
        <dbReference type="ARBA" id="ARBA00022692"/>
    </source>
</evidence>
<keyword evidence="3 5" id="KW-1133">Transmembrane helix</keyword>
<evidence type="ECO:0000313" key="7">
    <source>
        <dbReference type="Proteomes" id="UP001347796"/>
    </source>
</evidence>
<feature type="transmembrane region" description="Helical" evidence="5">
    <location>
        <begin position="147"/>
        <end position="168"/>
    </location>
</feature>
<dbReference type="PANTHER" id="PTHR10671:SF108">
    <property type="entry name" value="CLAUDIN FAMILY PROTEIN-RELATED"/>
    <property type="match status" value="1"/>
</dbReference>
<gene>
    <name evidence="6" type="ORF">SNE40_013527</name>
</gene>
<evidence type="ECO:0000256" key="3">
    <source>
        <dbReference type="ARBA" id="ARBA00022989"/>
    </source>
</evidence>
<dbReference type="GO" id="GO:0005886">
    <property type="term" value="C:plasma membrane"/>
    <property type="evidence" value="ECO:0007669"/>
    <property type="project" value="TreeGrafter"/>
</dbReference>
<dbReference type="PANTHER" id="PTHR10671">
    <property type="entry name" value="EPITHELIAL MEMBRANE PROTEIN-RELATED"/>
    <property type="match status" value="1"/>
</dbReference>
<dbReference type="InterPro" id="IPR004031">
    <property type="entry name" value="PMP22/EMP/MP20/Claudin"/>
</dbReference>
<dbReference type="Proteomes" id="UP001347796">
    <property type="component" value="Unassembled WGS sequence"/>
</dbReference>
<organism evidence="6 7">
    <name type="scientific">Patella caerulea</name>
    <name type="common">Rayed Mediterranean limpet</name>
    <dbReference type="NCBI Taxonomy" id="87958"/>
    <lineage>
        <taxon>Eukaryota</taxon>
        <taxon>Metazoa</taxon>
        <taxon>Spiralia</taxon>
        <taxon>Lophotrochozoa</taxon>
        <taxon>Mollusca</taxon>
        <taxon>Gastropoda</taxon>
        <taxon>Patellogastropoda</taxon>
        <taxon>Patelloidea</taxon>
        <taxon>Patellidae</taxon>
        <taxon>Patella</taxon>
    </lineage>
</organism>
<evidence type="ECO:0000256" key="1">
    <source>
        <dbReference type="ARBA" id="ARBA00004141"/>
    </source>
</evidence>
<dbReference type="Gene3D" id="1.20.140.150">
    <property type="match status" value="1"/>
</dbReference>
<feature type="transmembrane region" description="Helical" evidence="5">
    <location>
        <begin position="113"/>
        <end position="135"/>
    </location>
</feature>
<comment type="caution">
    <text evidence="6">The sequence shown here is derived from an EMBL/GenBank/DDBJ whole genome shotgun (WGS) entry which is preliminary data.</text>
</comment>
<dbReference type="AlphaFoldDB" id="A0AAN8JGB7"/>
<protein>
    <submittedName>
        <fullName evidence="6">Uncharacterized protein</fullName>
    </submittedName>
</protein>
<evidence type="ECO:0000313" key="6">
    <source>
        <dbReference type="EMBL" id="KAK6174980.1"/>
    </source>
</evidence>
<comment type="subcellular location">
    <subcellularLocation>
        <location evidence="1">Membrane</location>
        <topology evidence="1">Multi-pass membrane protein</topology>
    </subcellularLocation>
</comment>
<evidence type="ECO:0000256" key="4">
    <source>
        <dbReference type="ARBA" id="ARBA00023136"/>
    </source>
</evidence>
<dbReference type="EMBL" id="JAZGQO010000010">
    <property type="protein sequence ID" value="KAK6174980.1"/>
    <property type="molecule type" value="Genomic_DNA"/>
</dbReference>
<sequence>MYKQGGVYSRPPLGPRALVVAPLIWVGKILFLVGFVTNYWYKYMSVGAYRYPSHRGLWKICSTIDYTTNCAAFFPLEGWYTGVRALECIALIGISVASFQSLFYLIRRVKTRLIIGAVATVFGGFMGIIGCIIMAVKISNLGFTLGWSLYLDAVGCVLCVAGGPLLFLEYRSRDQ</sequence>
<keyword evidence="4 5" id="KW-0472">Membrane</keyword>
<proteinExistence type="predicted"/>
<feature type="transmembrane region" description="Helical" evidence="5">
    <location>
        <begin position="20"/>
        <end position="41"/>
    </location>
</feature>
<keyword evidence="7" id="KW-1185">Reference proteome</keyword>